<comment type="caution">
    <text evidence="3">The sequence shown here is derived from an EMBL/GenBank/DDBJ whole genome shotgun (WGS) entry which is preliminary data.</text>
</comment>
<evidence type="ECO:0008006" key="5">
    <source>
        <dbReference type="Google" id="ProtNLM"/>
    </source>
</evidence>
<feature type="non-terminal residue" evidence="3">
    <location>
        <position position="140"/>
    </location>
</feature>
<evidence type="ECO:0000313" key="3">
    <source>
        <dbReference type="EMBL" id="KAJ9583942.1"/>
    </source>
</evidence>
<dbReference type="PANTHER" id="PTHR12828:SF3">
    <property type="entry name" value="PROTEASOME MATURATION PROTEIN"/>
    <property type="match status" value="1"/>
</dbReference>
<reference evidence="3" key="2">
    <citation type="submission" date="2023-05" db="EMBL/GenBank/DDBJ databases">
        <authorList>
            <person name="Fouks B."/>
        </authorList>
    </citation>
    <scope>NUCLEOTIDE SEQUENCE</scope>
    <source>
        <strain evidence="3">Stay&amp;Tobe</strain>
        <tissue evidence="3">Testes</tissue>
    </source>
</reference>
<dbReference type="PANTHER" id="PTHR12828">
    <property type="entry name" value="PROTEASOME MATURATION PROTEIN UMP1"/>
    <property type="match status" value="1"/>
</dbReference>
<dbReference type="InterPro" id="IPR008012">
    <property type="entry name" value="Ump1"/>
</dbReference>
<reference evidence="3" key="1">
    <citation type="journal article" date="2023" name="IScience">
        <title>Live-bearing cockroach genome reveals convergent evolutionary mechanisms linked to viviparity in insects and beyond.</title>
        <authorList>
            <person name="Fouks B."/>
            <person name="Harrison M.C."/>
            <person name="Mikhailova A.A."/>
            <person name="Marchal E."/>
            <person name="English S."/>
            <person name="Carruthers M."/>
            <person name="Jennings E.C."/>
            <person name="Chiamaka E.L."/>
            <person name="Frigard R.A."/>
            <person name="Pippel M."/>
            <person name="Attardo G.M."/>
            <person name="Benoit J.B."/>
            <person name="Bornberg-Bauer E."/>
            <person name="Tobe S.S."/>
        </authorList>
    </citation>
    <scope>NUCLEOTIDE SEQUENCE</scope>
    <source>
        <strain evidence="3">Stay&amp;Tobe</strain>
    </source>
</reference>
<sequence>SFGLPSVKPKVTGPSRFNINEGSYGVPDAMKHGHAAAKSQLEITHPLQLSEMKYTQNQEKMNLLMLRNIQGLHAPLRINMELNAAKKIGRLPFLHSSCFMTDVLTGRDEEIGFEDFLNTAEFREQMVQPHASVEKHIGLL</sequence>
<evidence type="ECO:0000256" key="1">
    <source>
        <dbReference type="ARBA" id="ARBA00023186"/>
    </source>
</evidence>
<dbReference type="EMBL" id="JASPKZ010007493">
    <property type="protein sequence ID" value="KAJ9583942.1"/>
    <property type="molecule type" value="Genomic_DNA"/>
</dbReference>
<dbReference type="GO" id="GO:0005634">
    <property type="term" value="C:nucleus"/>
    <property type="evidence" value="ECO:0007669"/>
    <property type="project" value="TreeGrafter"/>
</dbReference>
<evidence type="ECO:0000313" key="4">
    <source>
        <dbReference type="Proteomes" id="UP001233999"/>
    </source>
</evidence>
<dbReference type="AlphaFoldDB" id="A0AAD7ZP03"/>
<keyword evidence="4" id="KW-1185">Reference proteome</keyword>
<keyword evidence="1" id="KW-0143">Chaperone</keyword>
<comment type="similarity">
    <text evidence="2">Belongs to the POMP/UMP1 family.</text>
</comment>
<dbReference type="Pfam" id="PF05348">
    <property type="entry name" value="UMP1"/>
    <property type="match status" value="1"/>
</dbReference>
<dbReference type="GO" id="GO:0043248">
    <property type="term" value="P:proteasome assembly"/>
    <property type="evidence" value="ECO:0007669"/>
    <property type="project" value="InterPro"/>
</dbReference>
<organism evidence="3 4">
    <name type="scientific">Diploptera punctata</name>
    <name type="common">Pacific beetle cockroach</name>
    <dbReference type="NCBI Taxonomy" id="6984"/>
    <lineage>
        <taxon>Eukaryota</taxon>
        <taxon>Metazoa</taxon>
        <taxon>Ecdysozoa</taxon>
        <taxon>Arthropoda</taxon>
        <taxon>Hexapoda</taxon>
        <taxon>Insecta</taxon>
        <taxon>Pterygota</taxon>
        <taxon>Neoptera</taxon>
        <taxon>Polyneoptera</taxon>
        <taxon>Dictyoptera</taxon>
        <taxon>Blattodea</taxon>
        <taxon>Blaberoidea</taxon>
        <taxon>Blaberidae</taxon>
        <taxon>Diplopterinae</taxon>
        <taxon>Diploptera</taxon>
    </lineage>
</organism>
<accession>A0AAD7ZP03</accession>
<name>A0AAD7ZP03_DIPPU</name>
<dbReference type="Proteomes" id="UP001233999">
    <property type="component" value="Unassembled WGS sequence"/>
</dbReference>
<protein>
    <recommendedName>
        <fullName evidence="5">Proteasome maturation protein</fullName>
    </recommendedName>
</protein>
<proteinExistence type="inferred from homology"/>
<dbReference type="GO" id="GO:0005737">
    <property type="term" value="C:cytoplasm"/>
    <property type="evidence" value="ECO:0007669"/>
    <property type="project" value="TreeGrafter"/>
</dbReference>
<gene>
    <name evidence="3" type="ORF">L9F63_021716</name>
</gene>
<evidence type="ECO:0000256" key="2">
    <source>
        <dbReference type="ARBA" id="ARBA00043974"/>
    </source>
</evidence>